<comment type="caution">
    <text evidence="1">The sequence shown here is derived from an EMBL/GenBank/DDBJ whole genome shotgun (WGS) entry which is preliminary data.</text>
</comment>
<reference evidence="1" key="2">
    <citation type="submission" date="2020-09" db="EMBL/GenBank/DDBJ databases">
        <authorList>
            <person name="Sun Q."/>
            <person name="Kim S."/>
        </authorList>
    </citation>
    <scope>NUCLEOTIDE SEQUENCE</scope>
    <source>
        <strain evidence="1">KCTC 12870</strain>
    </source>
</reference>
<dbReference type="EMBL" id="BMXG01000001">
    <property type="protein sequence ID" value="GHB89781.1"/>
    <property type="molecule type" value="Genomic_DNA"/>
</dbReference>
<keyword evidence="2" id="KW-1185">Reference proteome</keyword>
<dbReference type="RefSeq" id="WP_189510497.1">
    <property type="nucleotide sequence ID" value="NZ_BMXG01000001.1"/>
</dbReference>
<protein>
    <recommendedName>
        <fullName evidence="3">Pathogenicity locus</fullName>
    </recommendedName>
</protein>
<dbReference type="Proteomes" id="UP000642829">
    <property type="component" value="Unassembled WGS sequence"/>
</dbReference>
<reference evidence="1" key="1">
    <citation type="journal article" date="2014" name="Int. J. Syst. Evol. Microbiol.">
        <title>Complete genome sequence of Corynebacterium casei LMG S-19264T (=DSM 44701T), isolated from a smear-ripened cheese.</title>
        <authorList>
            <consortium name="US DOE Joint Genome Institute (JGI-PGF)"/>
            <person name="Walter F."/>
            <person name="Albersmeier A."/>
            <person name="Kalinowski J."/>
            <person name="Ruckert C."/>
        </authorList>
    </citation>
    <scope>NUCLEOTIDE SEQUENCE</scope>
    <source>
        <strain evidence="1">KCTC 12870</strain>
    </source>
</reference>
<evidence type="ECO:0000313" key="1">
    <source>
        <dbReference type="EMBL" id="GHB89781.1"/>
    </source>
</evidence>
<sequence length="94" mass="10881">MAVLKREKKTDYAALSSSFMRIPQMKVDVARCLLDIGLTQVYQLEGRAPDSLLAEIKARKDNVREDVIAYLRMAVYFAENQPPDVRKLYPTEWM</sequence>
<evidence type="ECO:0000313" key="2">
    <source>
        <dbReference type="Proteomes" id="UP000642829"/>
    </source>
</evidence>
<organism evidence="1 2">
    <name type="scientific">Cerasicoccus arenae</name>
    <dbReference type="NCBI Taxonomy" id="424488"/>
    <lineage>
        <taxon>Bacteria</taxon>
        <taxon>Pseudomonadati</taxon>
        <taxon>Verrucomicrobiota</taxon>
        <taxon>Opitutia</taxon>
        <taxon>Puniceicoccales</taxon>
        <taxon>Cerasicoccaceae</taxon>
        <taxon>Cerasicoccus</taxon>
    </lineage>
</organism>
<proteinExistence type="predicted"/>
<name>A0A8J3D8W7_9BACT</name>
<dbReference type="AlphaFoldDB" id="A0A8J3D8W7"/>
<evidence type="ECO:0008006" key="3">
    <source>
        <dbReference type="Google" id="ProtNLM"/>
    </source>
</evidence>
<accession>A0A8J3D8W7</accession>
<gene>
    <name evidence="1" type="ORF">GCM10007047_00320</name>
</gene>